<keyword evidence="1" id="KW-0472">Membrane</keyword>
<evidence type="ECO:0000256" key="1">
    <source>
        <dbReference type="SAM" id="Phobius"/>
    </source>
</evidence>
<keyword evidence="1" id="KW-0812">Transmembrane</keyword>
<name>A0A8D9FF65_9HEMI</name>
<dbReference type="EMBL" id="HBUF01647433">
    <property type="protein sequence ID" value="CAG6786195.1"/>
    <property type="molecule type" value="Transcribed_RNA"/>
</dbReference>
<feature type="transmembrane region" description="Helical" evidence="1">
    <location>
        <begin position="34"/>
        <end position="55"/>
    </location>
</feature>
<sequence length="115" mass="13126">MLLSWIVNLARYHSITIFALSPSLPSYLTFLPSFLPFLCRFLSSLSPNFFLYLYFYPLYICKRKQFTLSPSFLPSLPFSVGFSLSLSPTDSSFPLSHITPSFLIASFSSCVLHYL</sequence>
<dbReference type="AlphaFoldDB" id="A0A8D9FF65"/>
<proteinExistence type="predicted"/>
<reference evidence="2" key="1">
    <citation type="submission" date="2021-05" db="EMBL/GenBank/DDBJ databases">
        <authorList>
            <person name="Alioto T."/>
            <person name="Alioto T."/>
            <person name="Gomez Garrido J."/>
        </authorList>
    </citation>
    <scope>NUCLEOTIDE SEQUENCE</scope>
</reference>
<keyword evidence="1" id="KW-1133">Transmembrane helix</keyword>
<protein>
    <submittedName>
        <fullName evidence="2">Uncharacterized protein</fullName>
    </submittedName>
</protein>
<evidence type="ECO:0000313" key="2">
    <source>
        <dbReference type="EMBL" id="CAG6786195.1"/>
    </source>
</evidence>
<organism evidence="2">
    <name type="scientific">Cacopsylla melanoneura</name>
    <dbReference type="NCBI Taxonomy" id="428564"/>
    <lineage>
        <taxon>Eukaryota</taxon>
        <taxon>Metazoa</taxon>
        <taxon>Ecdysozoa</taxon>
        <taxon>Arthropoda</taxon>
        <taxon>Hexapoda</taxon>
        <taxon>Insecta</taxon>
        <taxon>Pterygota</taxon>
        <taxon>Neoptera</taxon>
        <taxon>Paraneoptera</taxon>
        <taxon>Hemiptera</taxon>
        <taxon>Sternorrhyncha</taxon>
        <taxon>Psylloidea</taxon>
        <taxon>Psyllidae</taxon>
        <taxon>Psyllinae</taxon>
        <taxon>Cacopsylla</taxon>
    </lineage>
</organism>
<dbReference type="EMBL" id="HBUF01647434">
    <property type="protein sequence ID" value="CAG6786196.1"/>
    <property type="molecule type" value="Transcribed_RNA"/>
</dbReference>
<accession>A0A8D9FF65</accession>